<dbReference type="EMBL" id="KV454410">
    <property type="protein sequence ID" value="ODQ65223.1"/>
    <property type="molecule type" value="Genomic_DNA"/>
</dbReference>
<gene>
    <name evidence="8" type="ORF">NADFUDRAFT_51818</name>
</gene>
<evidence type="ECO:0000256" key="4">
    <source>
        <dbReference type="ARBA" id="ARBA00022989"/>
    </source>
</evidence>
<keyword evidence="5 7" id="KW-0472">Membrane</keyword>
<feature type="region of interest" description="Disordered" evidence="6">
    <location>
        <begin position="126"/>
        <end position="153"/>
    </location>
</feature>
<dbReference type="GO" id="GO:1990961">
    <property type="term" value="P:xenobiotic detoxification by transmembrane export across the plasma membrane"/>
    <property type="evidence" value="ECO:0007669"/>
    <property type="project" value="InterPro"/>
</dbReference>
<feature type="transmembrane region" description="Helical" evidence="7">
    <location>
        <begin position="281"/>
        <end position="298"/>
    </location>
</feature>
<dbReference type="Pfam" id="PF01554">
    <property type="entry name" value="MatE"/>
    <property type="match status" value="2"/>
</dbReference>
<feature type="transmembrane region" description="Helical" evidence="7">
    <location>
        <begin position="242"/>
        <end position="261"/>
    </location>
</feature>
<dbReference type="STRING" id="857566.A0A1E3PII8"/>
<dbReference type="PANTHER" id="PTHR11206">
    <property type="entry name" value="MULTIDRUG RESISTANCE PROTEIN"/>
    <property type="match status" value="1"/>
</dbReference>
<feature type="transmembrane region" description="Helical" evidence="7">
    <location>
        <begin position="388"/>
        <end position="413"/>
    </location>
</feature>
<evidence type="ECO:0000256" key="3">
    <source>
        <dbReference type="ARBA" id="ARBA00022692"/>
    </source>
</evidence>
<dbReference type="AlphaFoldDB" id="A0A1E3PII8"/>
<evidence type="ECO:0000256" key="6">
    <source>
        <dbReference type="SAM" id="MobiDB-lite"/>
    </source>
</evidence>
<keyword evidence="4 7" id="KW-1133">Transmembrane helix</keyword>
<evidence type="ECO:0000256" key="2">
    <source>
        <dbReference type="ARBA" id="ARBA00010199"/>
    </source>
</evidence>
<evidence type="ECO:0000256" key="5">
    <source>
        <dbReference type="ARBA" id="ARBA00023136"/>
    </source>
</evidence>
<dbReference type="GO" id="GO:0042910">
    <property type="term" value="F:xenobiotic transmembrane transporter activity"/>
    <property type="evidence" value="ECO:0007669"/>
    <property type="project" value="InterPro"/>
</dbReference>
<name>A0A1E3PII8_9ASCO</name>
<feature type="transmembrane region" description="Helical" evidence="7">
    <location>
        <begin position="354"/>
        <end position="376"/>
    </location>
</feature>
<evidence type="ECO:0000256" key="1">
    <source>
        <dbReference type="ARBA" id="ARBA00004141"/>
    </source>
</evidence>
<accession>A0A1E3PII8</accession>
<keyword evidence="9" id="KW-1185">Reference proteome</keyword>
<evidence type="ECO:0000313" key="8">
    <source>
        <dbReference type="EMBL" id="ODQ65223.1"/>
    </source>
</evidence>
<dbReference type="CDD" id="cd13132">
    <property type="entry name" value="MATE_eukaryotic"/>
    <property type="match status" value="1"/>
</dbReference>
<dbReference type="Proteomes" id="UP000095009">
    <property type="component" value="Unassembled WGS sequence"/>
</dbReference>
<feature type="region of interest" description="Disordered" evidence="6">
    <location>
        <begin position="1"/>
        <end position="40"/>
    </location>
</feature>
<comment type="subcellular location">
    <subcellularLocation>
        <location evidence="1">Membrane</location>
        <topology evidence="1">Multi-pass membrane protein</topology>
    </subcellularLocation>
</comment>
<dbReference type="GO" id="GO:0016020">
    <property type="term" value="C:membrane"/>
    <property type="evidence" value="ECO:0007669"/>
    <property type="project" value="UniProtKB-SubCell"/>
</dbReference>
<feature type="transmembrane region" description="Helical" evidence="7">
    <location>
        <begin position="539"/>
        <end position="557"/>
    </location>
</feature>
<feature type="transmembrane region" description="Helical" evidence="7">
    <location>
        <begin position="425"/>
        <end position="445"/>
    </location>
</feature>
<feature type="transmembrane region" description="Helical" evidence="7">
    <location>
        <begin position="563"/>
        <end position="586"/>
    </location>
</feature>
<dbReference type="InterPro" id="IPR002528">
    <property type="entry name" value="MATE_fam"/>
</dbReference>
<keyword evidence="3 7" id="KW-0812">Transmembrane</keyword>
<dbReference type="OrthoDB" id="2126698at2759"/>
<feature type="transmembrane region" description="Helical" evidence="7">
    <location>
        <begin position="310"/>
        <end position="334"/>
    </location>
</feature>
<dbReference type="InterPro" id="IPR045069">
    <property type="entry name" value="MATE_euk"/>
</dbReference>
<protein>
    <submittedName>
        <fullName evidence="8">MATE efflux family protein</fullName>
    </submittedName>
</protein>
<evidence type="ECO:0000313" key="9">
    <source>
        <dbReference type="Proteomes" id="UP000095009"/>
    </source>
</evidence>
<feature type="compositionally biased region" description="Basic residues" evidence="6">
    <location>
        <begin position="131"/>
        <end position="147"/>
    </location>
</feature>
<feature type="transmembrane region" description="Helical" evidence="7">
    <location>
        <begin position="466"/>
        <end position="486"/>
    </location>
</feature>
<dbReference type="GO" id="GO:0015297">
    <property type="term" value="F:antiporter activity"/>
    <property type="evidence" value="ECO:0007669"/>
    <property type="project" value="InterPro"/>
</dbReference>
<reference evidence="8 9" key="1">
    <citation type="journal article" date="2016" name="Proc. Natl. Acad. Sci. U.S.A.">
        <title>Comparative genomics of biotechnologically important yeasts.</title>
        <authorList>
            <person name="Riley R."/>
            <person name="Haridas S."/>
            <person name="Wolfe K.H."/>
            <person name="Lopes M.R."/>
            <person name="Hittinger C.T."/>
            <person name="Goeker M."/>
            <person name="Salamov A.A."/>
            <person name="Wisecaver J.H."/>
            <person name="Long T.M."/>
            <person name="Calvey C.H."/>
            <person name="Aerts A.L."/>
            <person name="Barry K.W."/>
            <person name="Choi C."/>
            <person name="Clum A."/>
            <person name="Coughlan A.Y."/>
            <person name="Deshpande S."/>
            <person name="Douglass A.P."/>
            <person name="Hanson S.J."/>
            <person name="Klenk H.-P."/>
            <person name="LaButti K.M."/>
            <person name="Lapidus A."/>
            <person name="Lindquist E.A."/>
            <person name="Lipzen A.M."/>
            <person name="Meier-Kolthoff J.P."/>
            <person name="Ohm R.A."/>
            <person name="Otillar R.P."/>
            <person name="Pangilinan J.L."/>
            <person name="Peng Y."/>
            <person name="Rokas A."/>
            <person name="Rosa C.A."/>
            <person name="Scheuner C."/>
            <person name="Sibirny A.A."/>
            <person name="Slot J.C."/>
            <person name="Stielow J.B."/>
            <person name="Sun H."/>
            <person name="Kurtzman C.P."/>
            <person name="Blackwell M."/>
            <person name="Grigoriev I.V."/>
            <person name="Jeffries T.W."/>
        </authorList>
    </citation>
    <scope>NUCLEOTIDE SEQUENCE [LARGE SCALE GENOMIC DNA]</scope>
    <source>
        <strain evidence="8 9">DSM 6958</strain>
    </source>
</reference>
<sequence>MTYSIPNDDDSNTRPLIIPSASARRAKRDPQSTSVPKLTLGSLGKSSAKFASTVKGASRTILEPIDGGDTATEIESNDESNFADDDSSVYSYNIDAPGSFINYGSIPSLPPPPVSTLGLPDNTQLEYESKKSKKRSKKDRSGRKSLFVKRDRDSTTSQKELKVLGKYSTPLVVTFLLQQSLTTASVFSVGHLGKTELAAVSLATMTANITGYAIIQGVATCLDTLCPQAYGRGDHKAVGLNFLRCTILLMCIYAFISLFWINSQMILDFLIPGEPELNRLAATYLRVLILGTPGYCIFENLKHFLQAQGIFQASTYVLIICAPLNILLNYLLVWNSTVGIGYLGAPTAVVCTDWLMAIMLGLYAAFINGYQCWCGFDRTIFQNWGRMIELSIPGVIMIEAEWLAFEILTLAAAKFGTTSLATQSVVTTICSLTYQIPFAVSIAASTRVASYIGSNKPKSAIITSAVSLKISLFSGLLIASILYLSRNFIGAIFSNDKEVIEYVAEILPYGALYQINDFLGCVSGGILRGQGRQSIGGWLNIFFYYVVALPFAILFGFKFGWGLAGLWIALVGALFFVSTLQTYFVIKSDWDTIIDKAREDGKREAELSQSHQP</sequence>
<dbReference type="NCBIfam" id="TIGR00797">
    <property type="entry name" value="matE"/>
    <property type="match status" value="1"/>
</dbReference>
<proteinExistence type="inferred from homology"/>
<organism evidence="8 9">
    <name type="scientific">Nadsonia fulvescens var. elongata DSM 6958</name>
    <dbReference type="NCBI Taxonomy" id="857566"/>
    <lineage>
        <taxon>Eukaryota</taxon>
        <taxon>Fungi</taxon>
        <taxon>Dikarya</taxon>
        <taxon>Ascomycota</taxon>
        <taxon>Saccharomycotina</taxon>
        <taxon>Dipodascomycetes</taxon>
        <taxon>Dipodascales</taxon>
        <taxon>Dipodascales incertae sedis</taxon>
        <taxon>Nadsonia</taxon>
    </lineage>
</organism>
<comment type="similarity">
    <text evidence="2">Belongs to the multi antimicrobial extrusion (MATE) (TC 2.A.66.1) family.</text>
</comment>
<evidence type="ECO:0000256" key="7">
    <source>
        <dbReference type="SAM" id="Phobius"/>
    </source>
</evidence>